<feature type="binding site" evidence="5">
    <location>
        <position position="296"/>
    </location>
    <ligand>
        <name>Fe cation</name>
        <dbReference type="ChEBI" id="CHEBI:24875"/>
        <note>catalytic</note>
    </ligand>
</feature>
<feature type="region of interest" description="Disordered" evidence="6">
    <location>
        <begin position="1"/>
        <end position="31"/>
    </location>
</feature>
<feature type="region of interest" description="Disordered" evidence="6">
    <location>
        <begin position="248"/>
        <end position="275"/>
    </location>
</feature>
<dbReference type="AlphaFoldDB" id="A0A7R9BF01"/>
<feature type="region of interest" description="Disordered" evidence="6">
    <location>
        <begin position="433"/>
        <end position="453"/>
    </location>
</feature>
<feature type="binding site" evidence="5">
    <location>
        <position position="599"/>
    </location>
    <ligand>
        <name>Fe cation</name>
        <dbReference type="ChEBI" id="CHEBI:24875"/>
        <note>catalytic</note>
    </ligand>
</feature>
<evidence type="ECO:0000313" key="8">
    <source>
        <dbReference type="Proteomes" id="UP000678499"/>
    </source>
</evidence>
<comment type="similarity">
    <text evidence="1">Belongs to the carotenoid oxygenase family.</text>
</comment>
<dbReference type="InterPro" id="IPR004294">
    <property type="entry name" value="Carotenoid_Oase"/>
</dbReference>
<dbReference type="GO" id="GO:0016121">
    <property type="term" value="P:carotene catabolic process"/>
    <property type="evidence" value="ECO:0007669"/>
    <property type="project" value="TreeGrafter"/>
</dbReference>
<evidence type="ECO:0000256" key="5">
    <source>
        <dbReference type="PIRSR" id="PIRSR604294-1"/>
    </source>
</evidence>
<evidence type="ECO:0000313" key="7">
    <source>
        <dbReference type="EMBL" id="CAD7273949.1"/>
    </source>
</evidence>
<dbReference type="OrthoDB" id="1069523at2759"/>
<dbReference type="PANTHER" id="PTHR10543:SF24">
    <property type="entry name" value="CAROTENOID ISOMEROOXYGENASE"/>
    <property type="match status" value="1"/>
</dbReference>
<evidence type="ECO:0000256" key="1">
    <source>
        <dbReference type="ARBA" id="ARBA00006787"/>
    </source>
</evidence>
<dbReference type="Pfam" id="PF03055">
    <property type="entry name" value="RPE65"/>
    <property type="match status" value="1"/>
</dbReference>
<comment type="cofactor">
    <cofactor evidence="5">
        <name>Fe(2+)</name>
        <dbReference type="ChEBI" id="CHEBI:29033"/>
    </cofactor>
    <text evidence="5">Binds 1 Fe(2+) ion per subunit.</text>
</comment>
<feature type="compositionally biased region" description="Polar residues" evidence="6">
    <location>
        <begin position="250"/>
        <end position="266"/>
    </location>
</feature>
<accession>A0A7R9BF01</accession>
<keyword evidence="8" id="KW-1185">Reference proteome</keyword>
<dbReference type="PANTHER" id="PTHR10543">
    <property type="entry name" value="BETA-CAROTENE DIOXYGENASE"/>
    <property type="match status" value="1"/>
</dbReference>
<dbReference type="GO" id="GO:0010436">
    <property type="term" value="F:carotenoid dioxygenase activity"/>
    <property type="evidence" value="ECO:0007669"/>
    <property type="project" value="TreeGrafter"/>
</dbReference>
<evidence type="ECO:0000256" key="4">
    <source>
        <dbReference type="ARBA" id="ARBA00023004"/>
    </source>
</evidence>
<name>A0A7R9BF01_9CRUS</name>
<evidence type="ECO:0000256" key="3">
    <source>
        <dbReference type="ARBA" id="ARBA00023002"/>
    </source>
</evidence>
<dbReference type="EMBL" id="CAJPEX010000190">
    <property type="protein sequence ID" value="CAG0914101.1"/>
    <property type="molecule type" value="Genomic_DNA"/>
</dbReference>
<feature type="compositionally biased region" description="Basic and acidic residues" evidence="6">
    <location>
        <begin position="16"/>
        <end position="29"/>
    </location>
</feature>
<reference evidence="7" key="1">
    <citation type="submission" date="2020-11" db="EMBL/GenBank/DDBJ databases">
        <authorList>
            <person name="Tran Van P."/>
        </authorList>
    </citation>
    <scope>NUCLEOTIDE SEQUENCE</scope>
</reference>
<keyword evidence="3" id="KW-0560">Oxidoreductase</keyword>
<organism evidence="7">
    <name type="scientific">Notodromas monacha</name>
    <dbReference type="NCBI Taxonomy" id="399045"/>
    <lineage>
        <taxon>Eukaryota</taxon>
        <taxon>Metazoa</taxon>
        <taxon>Ecdysozoa</taxon>
        <taxon>Arthropoda</taxon>
        <taxon>Crustacea</taxon>
        <taxon>Oligostraca</taxon>
        <taxon>Ostracoda</taxon>
        <taxon>Podocopa</taxon>
        <taxon>Podocopida</taxon>
        <taxon>Cypridocopina</taxon>
        <taxon>Cypridoidea</taxon>
        <taxon>Cyprididae</taxon>
        <taxon>Notodromas</taxon>
    </lineage>
</organism>
<dbReference type="Proteomes" id="UP000678499">
    <property type="component" value="Unassembled WGS sequence"/>
</dbReference>
<sequence>MADRNAENLPTIDVANESRDDSEDSRGAEQEEGIYYPNCDATIWLRTCENEVVEPIEGKVKGIIPVWLNGTLVRNGPGRIKVGDDVFNHLFDSSALLHRFHINEGQVTYQNKYVRTTSFKRNMAAQRIVVNEFGTRAQPDPCKTLFSRFLSYFSKDDIFTDNANITVFPWDGPDEVYALTETPFMQKIDIQTLETLDRVDITKYVSVMGQSAHPHLLEDGTIYTLGQGIGLAGCKYCIVEFPPKSKDNNISRPGSANSVAPGQNSRPEAEHQDRVTRAKIVATHQARWRLSPSYMHSFCITKHYFIIIEQPLVVSMAKAAKVHVTQRALVETMQWYNEPTYIHLISRETGKGTKVRYEADPLFFLHTINAFEEGDFVILDLCAYPDAKMLDCMYIDALRRFVLPTRLTMGTSSAQQSRRPLACNPAMMNNITQQQQQPQQQANSGGGDQHKNNLVTLHGSRAEAYLVRRDAVRVVSEPLCDLGCEVPRINYERCNGKPYTYFYAIASDVDLERPGTLIKVNATTKTRQIWSEDNVYPSEPIFITAPHPRSEDDGVVLSVLLRAKGLDKQVTLLILDARSFKELGRVDFEADGPVPKDLHGWYFPTKKYA</sequence>
<proteinExistence type="inferred from homology"/>
<dbReference type="GO" id="GO:0042574">
    <property type="term" value="P:retinal metabolic process"/>
    <property type="evidence" value="ECO:0007669"/>
    <property type="project" value="TreeGrafter"/>
</dbReference>
<evidence type="ECO:0000256" key="6">
    <source>
        <dbReference type="SAM" id="MobiDB-lite"/>
    </source>
</evidence>
<feature type="binding site" evidence="5">
    <location>
        <position position="366"/>
    </location>
    <ligand>
        <name>Fe cation</name>
        <dbReference type="ChEBI" id="CHEBI:24875"/>
        <note>catalytic</note>
    </ligand>
</feature>
<keyword evidence="2 5" id="KW-0479">Metal-binding</keyword>
<dbReference type="GO" id="GO:0003834">
    <property type="term" value="F:beta-carotene 15,15'-dioxygenase activity"/>
    <property type="evidence" value="ECO:0007669"/>
    <property type="project" value="TreeGrafter"/>
</dbReference>
<dbReference type="GO" id="GO:0046872">
    <property type="term" value="F:metal ion binding"/>
    <property type="evidence" value="ECO:0007669"/>
    <property type="project" value="UniProtKB-KW"/>
</dbReference>
<gene>
    <name evidence="7" type="ORF">NMOB1V02_LOCUS1811</name>
</gene>
<feature type="binding site" evidence="5">
    <location>
        <position position="213"/>
    </location>
    <ligand>
        <name>Fe cation</name>
        <dbReference type="ChEBI" id="CHEBI:24875"/>
        <note>catalytic</note>
    </ligand>
</feature>
<dbReference type="EMBL" id="OA882227">
    <property type="protein sequence ID" value="CAD7273949.1"/>
    <property type="molecule type" value="Genomic_DNA"/>
</dbReference>
<protein>
    <submittedName>
        <fullName evidence="7">Uncharacterized protein</fullName>
    </submittedName>
</protein>
<keyword evidence="4 5" id="KW-0408">Iron</keyword>
<evidence type="ECO:0000256" key="2">
    <source>
        <dbReference type="ARBA" id="ARBA00022723"/>
    </source>
</evidence>